<dbReference type="CDD" id="cd14014">
    <property type="entry name" value="STKc_PknB_like"/>
    <property type="match status" value="1"/>
</dbReference>
<evidence type="ECO:0000313" key="11">
    <source>
        <dbReference type="EMBL" id="GAA4948776.1"/>
    </source>
</evidence>
<evidence type="ECO:0000256" key="6">
    <source>
        <dbReference type="ARBA" id="ARBA00022840"/>
    </source>
</evidence>
<dbReference type="EMBL" id="BAABHS010000002">
    <property type="protein sequence ID" value="GAA4948776.1"/>
    <property type="molecule type" value="Genomic_DNA"/>
</dbReference>
<evidence type="ECO:0000256" key="7">
    <source>
        <dbReference type="PROSITE-ProRule" id="PRU10141"/>
    </source>
</evidence>
<feature type="region of interest" description="Disordered" evidence="8">
    <location>
        <begin position="376"/>
        <end position="449"/>
    </location>
</feature>
<dbReference type="Pfam" id="PF00069">
    <property type="entry name" value="Pkinase"/>
    <property type="match status" value="1"/>
</dbReference>
<dbReference type="PROSITE" id="PS00107">
    <property type="entry name" value="PROTEIN_KINASE_ATP"/>
    <property type="match status" value="1"/>
</dbReference>
<dbReference type="InterPro" id="IPR000719">
    <property type="entry name" value="Prot_kinase_dom"/>
</dbReference>
<feature type="compositionally biased region" description="Gly residues" evidence="8">
    <location>
        <begin position="585"/>
        <end position="599"/>
    </location>
</feature>
<feature type="region of interest" description="Disordered" evidence="8">
    <location>
        <begin position="297"/>
        <end position="353"/>
    </location>
</feature>
<feature type="compositionally biased region" description="Pro residues" evidence="8">
    <location>
        <begin position="300"/>
        <end position="311"/>
    </location>
</feature>
<feature type="compositionally biased region" description="Low complexity" evidence="8">
    <location>
        <begin position="491"/>
        <end position="525"/>
    </location>
</feature>
<evidence type="ECO:0000259" key="10">
    <source>
        <dbReference type="PROSITE" id="PS50011"/>
    </source>
</evidence>
<feature type="binding site" evidence="7">
    <location>
        <position position="44"/>
    </location>
    <ligand>
        <name>ATP</name>
        <dbReference type="ChEBI" id="CHEBI:30616"/>
    </ligand>
</feature>
<dbReference type="Proteomes" id="UP001500466">
    <property type="component" value="Unassembled WGS sequence"/>
</dbReference>
<organism evidence="11 12">
    <name type="scientific">Yinghuangia aomiensis</name>
    <dbReference type="NCBI Taxonomy" id="676205"/>
    <lineage>
        <taxon>Bacteria</taxon>
        <taxon>Bacillati</taxon>
        <taxon>Actinomycetota</taxon>
        <taxon>Actinomycetes</taxon>
        <taxon>Kitasatosporales</taxon>
        <taxon>Streptomycetaceae</taxon>
        <taxon>Yinghuangia</taxon>
    </lineage>
</organism>
<evidence type="ECO:0000256" key="3">
    <source>
        <dbReference type="ARBA" id="ARBA00022679"/>
    </source>
</evidence>
<evidence type="ECO:0000313" key="12">
    <source>
        <dbReference type="Proteomes" id="UP001500466"/>
    </source>
</evidence>
<keyword evidence="9" id="KW-0472">Membrane</keyword>
<keyword evidence="9" id="KW-0812">Transmembrane</keyword>
<evidence type="ECO:0000256" key="1">
    <source>
        <dbReference type="ARBA" id="ARBA00012513"/>
    </source>
</evidence>
<keyword evidence="9" id="KW-1133">Transmembrane helix</keyword>
<keyword evidence="12" id="KW-1185">Reference proteome</keyword>
<sequence length="615" mass="61011">MTEGSGESRLVSGRYRLGEALGRGGMGTVWRAVDELLRREVAVKEVRIPDDLDASEQEVRRERAMREARAAARVTHPNVVTIYDVVEDDGRPWIVMELVRARSLDEVIEHEGRLGPSEAAEVGLKVLAALRAARAADVLHRDVKPSNILLGADGRVILTDFGIATVLGSATLTATGMLIGSPEYLAPERVLGRRPGPASDLWSLGVTLYQAMEGRSPFQRTSAIETLTAVLQDEAAPPRYAGALGPALDALLRKDPDERPDEDAVEGLLTAALKGKSEHGTGAVAGAAAAAGATAGATAVPPPIPAPPRPPDAFASAATVEDPHGPLGATLGPGPGARSGPGSGPGSGSGKGPAVLGGAAVGAAAGAAAVGGTAYPPDGWPTGQQAPAGGHGGSDAWATAAHGQAADSGPGGVGHPRSGDTPQPFPIGGFQGTTRPIEENGRPGGGYPRRRPRGAYAVLAGVAAALVAAAFWIVPSALGSNDKGGDGHPGTGTSAGASTVSSPAAPSDNAVAGGVTVTPTTGQATYEPTGGQDDSDYTEPTKSAPKTTKPKPTTSRPTSSTTWPTTGKSPTTTPTGSTTSAGSGSSSGSGGATKSGAGSGSTPAAGAGAKADATG</sequence>
<dbReference type="EC" id="2.7.11.1" evidence="1"/>
<dbReference type="PANTHER" id="PTHR43289">
    <property type="entry name" value="MITOGEN-ACTIVATED PROTEIN KINASE KINASE KINASE 20-RELATED"/>
    <property type="match status" value="1"/>
</dbReference>
<keyword evidence="2" id="KW-0723">Serine/threonine-protein kinase</keyword>
<dbReference type="Gene3D" id="1.10.510.10">
    <property type="entry name" value="Transferase(Phosphotransferase) domain 1"/>
    <property type="match status" value="1"/>
</dbReference>
<dbReference type="Gene3D" id="3.30.200.20">
    <property type="entry name" value="Phosphorylase Kinase, domain 1"/>
    <property type="match status" value="1"/>
</dbReference>
<keyword evidence="5" id="KW-0418">Kinase</keyword>
<comment type="caution">
    <text evidence="11">The sequence shown here is derived from an EMBL/GenBank/DDBJ whole genome shotgun (WGS) entry which is preliminary data.</text>
</comment>
<keyword evidence="4 7" id="KW-0547">Nucleotide-binding</keyword>
<feature type="compositionally biased region" description="Gly residues" evidence="8">
    <location>
        <begin position="331"/>
        <end position="351"/>
    </location>
</feature>
<protein>
    <recommendedName>
        <fullName evidence="1">non-specific serine/threonine protein kinase</fullName>
        <ecNumber evidence="1">2.7.11.1</ecNumber>
    </recommendedName>
</protein>
<evidence type="ECO:0000256" key="9">
    <source>
        <dbReference type="SAM" id="Phobius"/>
    </source>
</evidence>
<dbReference type="PROSITE" id="PS50011">
    <property type="entry name" value="PROTEIN_KINASE_DOM"/>
    <property type="match status" value="1"/>
</dbReference>
<proteinExistence type="predicted"/>
<feature type="compositionally biased region" description="Low complexity" evidence="8">
    <location>
        <begin position="540"/>
        <end position="584"/>
    </location>
</feature>
<dbReference type="InterPro" id="IPR017441">
    <property type="entry name" value="Protein_kinase_ATP_BS"/>
</dbReference>
<feature type="region of interest" description="Disordered" evidence="8">
    <location>
        <begin position="480"/>
        <end position="615"/>
    </location>
</feature>
<dbReference type="InterPro" id="IPR008271">
    <property type="entry name" value="Ser/Thr_kinase_AS"/>
</dbReference>
<dbReference type="RefSeq" id="WP_345673659.1">
    <property type="nucleotide sequence ID" value="NZ_BAABHS010000002.1"/>
</dbReference>
<evidence type="ECO:0000256" key="2">
    <source>
        <dbReference type="ARBA" id="ARBA00022527"/>
    </source>
</evidence>
<dbReference type="PANTHER" id="PTHR43289:SF6">
    <property type="entry name" value="SERINE_THREONINE-PROTEIN KINASE NEKL-3"/>
    <property type="match status" value="1"/>
</dbReference>
<feature type="transmembrane region" description="Helical" evidence="9">
    <location>
        <begin position="455"/>
        <end position="474"/>
    </location>
</feature>
<accession>A0ABP9GS83</accession>
<feature type="compositionally biased region" description="Low complexity" evidence="8">
    <location>
        <begin position="600"/>
        <end position="615"/>
    </location>
</feature>
<dbReference type="SUPFAM" id="SSF56112">
    <property type="entry name" value="Protein kinase-like (PK-like)"/>
    <property type="match status" value="1"/>
</dbReference>
<keyword evidence="6 7" id="KW-0067">ATP-binding</keyword>
<dbReference type="InterPro" id="IPR011009">
    <property type="entry name" value="Kinase-like_dom_sf"/>
</dbReference>
<dbReference type="PROSITE" id="PS00108">
    <property type="entry name" value="PROTEIN_KINASE_ST"/>
    <property type="match status" value="1"/>
</dbReference>
<evidence type="ECO:0000256" key="8">
    <source>
        <dbReference type="SAM" id="MobiDB-lite"/>
    </source>
</evidence>
<reference evidence="12" key="1">
    <citation type="journal article" date="2019" name="Int. J. Syst. Evol. Microbiol.">
        <title>The Global Catalogue of Microorganisms (GCM) 10K type strain sequencing project: providing services to taxonomists for standard genome sequencing and annotation.</title>
        <authorList>
            <consortium name="The Broad Institute Genomics Platform"/>
            <consortium name="The Broad Institute Genome Sequencing Center for Infectious Disease"/>
            <person name="Wu L."/>
            <person name="Ma J."/>
        </authorList>
    </citation>
    <scope>NUCLEOTIDE SEQUENCE [LARGE SCALE GENOMIC DNA]</scope>
    <source>
        <strain evidence="12">JCM 17986</strain>
    </source>
</reference>
<name>A0ABP9GS83_9ACTN</name>
<dbReference type="SMART" id="SM00220">
    <property type="entry name" value="S_TKc"/>
    <property type="match status" value="1"/>
</dbReference>
<evidence type="ECO:0000256" key="5">
    <source>
        <dbReference type="ARBA" id="ARBA00022777"/>
    </source>
</evidence>
<feature type="domain" description="Protein kinase" evidence="10">
    <location>
        <begin position="15"/>
        <end position="269"/>
    </location>
</feature>
<keyword evidence="3" id="KW-0808">Transferase</keyword>
<evidence type="ECO:0000256" key="4">
    <source>
        <dbReference type="ARBA" id="ARBA00022741"/>
    </source>
</evidence>
<gene>
    <name evidence="11" type="ORF">GCM10023205_06210</name>
</gene>